<evidence type="ECO:0000313" key="2">
    <source>
        <dbReference type="Proteomes" id="UP000325577"/>
    </source>
</evidence>
<dbReference type="OrthoDB" id="1305091at2759"/>
<keyword evidence="2" id="KW-1185">Reference proteome</keyword>
<reference evidence="1 2" key="1">
    <citation type="submission" date="2019-09" db="EMBL/GenBank/DDBJ databases">
        <title>A chromosome-level genome assembly of the Chinese tupelo Nyssa sinensis.</title>
        <authorList>
            <person name="Yang X."/>
            <person name="Kang M."/>
            <person name="Yang Y."/>
            <person name="Xiong H."/>
            <person name="Wang M."/>
            <person name="Zhang Z."/>
            <person name="Wang Z."/>
            <person name="Wu H."/>
            <person name="Ma T."/>
            <person name="Liu J."/>
            <person name="Xi Z."/>
        </authorList>
    </citation>
    <scope>NUCLEOTIDE SEQUENCE [LARGE SCALE GENOMIC DNA]</scope>
    <source>
        <strain evidence="1">J267</strain>
        <tissue evidence="1">Leaf</tissue>
    </source>
</reference>
<gene>
    <name evidence="1" type="ORF">F0562_005376</name>
</gene>
<sequence>MEDGELMFGVIESASELWIRGGGMDLGTELKYECGDHNWTVGCKCGPWDGNGETMVACDIQALFWMPDSETALLLHGEAFGRLKVFLKELSMAYWQWSECSGVGSPLDPKA</sequence>
<organism evidence="1 2">
    <name type="scientific">Nyssa sinensis</name>
    <dbReference type="NCBI Taxonomy" id="561372"/>
    <lineage>
        <taxon>Eukaryota</taxon>
        <taxon>Viridiplantae</taxon>
        <taxon>Streptophyta</taxon>
        <taxon>Embryophyta</taxon>
        <taxon>Tracheophyta</taxon>
        <taxon>Spermatophyta</taxon>
        <taxon>Magnoliopsida</taxon>
        <taxon>eudicotyledons</taxon>
        <taxon>Gunneridae</taxon>
        <taxon>Pentapetalae</taxon>
        <taxon>asterids</taxon>
        <taxon>Cornales</taxon>
        <taxon>Nyssaceae</taxon>
        <taxon>Nyssa</taxon>
    </lineage>
</organism>
<name>A0A5J5AJ78_9ASTE</name>
<accession>A0A5J5AJ78</accession>
<dbReference type="Proteomes" id="UP000325577">
    <property type="component" value="Linkage Group LG2"/>
</dbReference>
<dbReference type="AlphaFoldDB" id="A0A5J5AJ78"/>
<dbReference type="EMBL" id="CM018043">
    <property type="protein sequence ID" value="KAA8530690.1"/>
    <property type="molecule type" value="Genomic_DNA"/>
</dbReference>
<evidence type="ECO:0000313" key="1">
    <source>
        <dbReference type="EMBL" id="KAA8530690.1"/>
    </source>
</evidence>
<protein>
    <submittedName>
        <fullName evidence="1">Uncharacterized protein</fullName>
    </submittedName>
</protein>
<proteinExistence type="predicted"/>